<dbReference type="CDD" id="cd07078">
    <property type="entry name" value="ALDH"/>
    <property type="match status" value="1"/>
</dbReference>
<evidence type="ECO:0000313" key="8">
    <source>
        <dbReference type="EMBL" id="SHI18137.1"/>
    </source>
</evidence>
<evidence type="ECO:0000256" key="4">
    <source>
        <dbReference type="ARBA" id="ARBA00054572"/>
    </source>
</evidence>
<dbReference type="EC" id="1.2.1.97" evidence="5"/>
<dbReference type="Gene3D" id="3.40.309.10">
    <property type="entry name" value="Aldehyde Dehydrogenase, Chain A, domain 2"/>
    <property type="match status" value="1"/>
</dbReference>
<dbReference type="FunFam" id="3.40.309.10:FF:000009">
    <property type="entry name" value="Aldehyde dehydrogenase A"/>
    <property type="match status" value="1"/>
</dbReference>
<sequence>MDFLNQEFYNLIDGALVKAQKGGTMNIINPANNKAVAVVPKCTAEDVALAVAAAKRAKNSWKNTYVGDRAALLYKLGALVAAHAGELIPMETAQYGGPVSKTSNFDIPAAIGEFELMAGMGRSVTGTTITADPTARILTLREPYGVVGLITPWNFPLVTAVSKLAPALITGNTCVLKPPSCAPLTVLKLAEYAVEAGFPAGVINIVTGPGPEVGEAIVTHRDVNKISFTGDSRTGKRIMELASGQVKSVASELGGKNAMIVLDDAEIDAAVETAAYSAFFNSGQNCGSPSRFYVQEGIYDEFVGRFVRAAGKIVVGDPTDPKTMMGPLAYNACRDTAERYIASAKKAGGRLLLGGERPETPDMRDGAYVCPTIFQVYDNRQEMMQEEIFAPVVGVMKVKTADEAVDLANDCRYGLCASIWTRDYRKALKLIDRLEVGTAWINQHLKIVPETPWGGCKESGWTKENSMLVFEEYTFHKHVWLELSEQPHTFWETMLDLN</sequence>
<comment type="catalytic activity">
    <reaction evidence="3">
        <text>(2S)-3-sulfolactaldehyde + NAD(+) + H2O = (2S)-3-sulfolactate + NADH + 2 H(+)</text>
        <dbReference type="Rhea" id="RHEA:47932"/>
        <dbReference type="ChEBI" id="CHEBI:15377"/>
        <dbReference type="ChEBI" id="CHEBI:15378"/>
        <dbReference type="ChEBI" id="CHEBI:57540"/>
        <dbReference type="ChEBI" id="CHEBI:57945"/>
        <dbReference type="ChEBI" id="CHEBI:61289"/>
        <dbReference type="ChEBI" id="CHEBI:90109"/>
        <dbReference type="EC" id="1.2.1.97"/>
    </reaction>
    <physiologicalReaction direction="left-to-right" evidence="3">
        <dbReference type="Rhea" id="RHEA:47933"/>
    </physiologicalReaction>
</comment>
<dbReference type="AlphaFoldDB" id="A0A1M5Z1K1"/>
<dbReference type="InterPro" id="IPR016161">
    <property type="entry name" value="Ald_DH/histidinol_DH"/>
</dbReference>
<dbReference type="EMBL" id="FQXV01000012">
    <property type="protein sequence ID" value="SHI18137.1"/>
    <property type="molecule type" value="Genomic_DNA"/>
</dbReference>
<keyword evidence="2" id="KW-0560">Oxidoreductase</keyword>
<name>A0A1M5Z1K1_9FIRM</name>
<protein>
    <recommendedName>
        <fullName evidence="6">3-sulfolactaldehyde dehydrogenase</fullName>
        <ecNumber evidence="5">1.2.1.97</ecNumber>
    </recommendedName>
</protein>
<dbReference type="OrthoDB" id="9762913at2"/>
<dbReference type="SUPFAM" id="SSF53720">
    <property type="entry name" value="ALDH-like"/>
    <property type="match status" value="1"/>
</dbReference>
<feature type="domain" description="Aldehyde dehydrogenase" evidence="7">
    <location>
        <begin position="18"/>
        <end position="479"/>
    </location>
</feature>
<evidence type="ECO:0000313" key="9">
    <source>
        <dbReference type="Proteomes" id="UP000183995"/>
    </source>
</evidence>
<dbReference type="Gene3D" id="3.40.605.10">
    <property type="entry name" value="Aldehyde Dehydrogenase, Chain A, domain 1"/>
    <property type="match status" value="1"/>
</dbReference>
<dbReference type="InterPro" id="IPR016163">
    <property type="entry name" value="Ald_DH_C"/>
</dbReference>
<comment type="similarity">
    <text evidence="1">Belongs to the aldehyde dehydrogenase family.</text>
</comment>
<dbReference type="STRING" id="1123282.SAMN02745823_03104"/>
<dbReference type="GO" id="GO:0016620">
    <property type="term" value="F:oxidoreductase activity, acting on the aldehyde or oxo group of donors, NAD or NADP as acceptor"/>
    <property type="evidence" value="ECO:0007669"/>
    <property type="project" value="InterPro"/>
</dbReference>
<evidence type="ECO:0000256" key="3">
    <source>
        <dbReference type="ARBA" id="ARBA00050326"/>
    </source>
</evidence>
<dbReference type="InterPro" id="IPR015590">
    <property type="entry name" value="Aldehyde_DH_dom"/>
</dbReference>
<reference evidence="8 9" key="1">
    <citation type="submission" date="2016-11" db="EMBL/GenBank/DDBJ databases">
        <authorList>
            <person name="Jaros S."/>
            <person name="Januszkiewicz K."/>
            <person name="Wedrychowicz H."/>
        </authorList>
    </citation>
    <scope>NUCLEOTIDE SEQUENCE [LARGE SCALE GENOMIC DNA]</scope>
    <source>
        <strain evidence="8 9">DSM 10068</strain>
    </source>
</reference>
<dbReference type="PANTHER" id="PTHR11699">
    <property type="entry name" value="ALDEHYDE DEHYDROGENASE-RELATED"/>
    <property type="match status" value="1"/>
</dbReference>
<evidence type="ECO:0000259" key="7">
    <source>
        <dbReference type="Pfam" id="PF00171"/>
    </source>
</evidence>
<evidence type="ECO:0000256" key="6">
    <source>
        <dbReference type="ARBA" id="ARBA00067277"/>
    </source>
</evidence>
<dbReference type="Proteomes" id="UP000183995">
    <property type="component" value="Unassembled WGS sequence"/>
</dbReference>
<comment type="function">
    <text evidence="4">Part of the sulfo-TAL (or sulfo-SFT) pathway, a D-sulfoquinovose degradation pathway that produces sulfolactate (SL). Catalyzes the oxidation of 3-sulfolactaldehyde (SLA) to sulfolactate (SL).</text>
</comment>
<dbReference type="InterPro" id="IPR016162">
    <property type="entry name" value="Ald_DH_N"/>
</dbReference>
<dbReference type="FunFam" id="3.40.605.10:FF:000007">
    <property type="entry name" value="NAD/NADP-dependent betaine aldehyde dehydrogenase"/>
    <property type="match status" value="1"/>
</dbReference>
<evidence type="ECO:0000256" key="5">
    <source>
        <dbReference type="ARBA" id="ARBA00066984"/>
    </source>
</evidence>
<dbReference type="RefSeq" id="WP_073080860.1">
    <property type="nucleotide sequence ID" value="NZ_FQXV01000012.1"/>
</dbReference>
<evidence type="ECO:0000256" key="1">
    <source>
        <dbReference type="ARBA" id="ARBA00009986"/>
    </source>
</evidence>
<keyword evidence="9" id="KW-1185">Reference proteome</keyword>
<dbReference type="Pfam" id="PF00171">
    <property type="entry name" value="Aldedh"/>
    <property type="match status" value="1"/>
</dbReference>
<accession>A0A1M5Z1K1</accession>
<gene>
    <name evidence="8" type="ORF">SAMN02745823_03104</name>
</gene>
<organism evidence="8 9">
    <name type="scientific">Sporobacter termitidis DSM 10068</name>
    <dbReference type="NCBI Taxonomy" id="1123282"/>
    <lineage>
        <taxon>Bacteria</taxon>
        <taxon>Bacillati</taxon>
        <taxon>Bacillota</taxon>
        <taxon>Clostridia</taxon>
        <taxon>Eubacteriales</taxon>
        <taxon>Oscillospiraceae</taxon>
        <taxon>Sporobacter</taxon>
    </lineage>
</organism>
<evidence type="ECO:0000256" key="2">
    <source>
        <dbReference type="ARBA" id="ARBA00023002"/>
    </source>
</evidence>
<proteinExistence type="inferred from homology"/>